<keyword evidence="1" id="KW-0472">Membrane</keyword>
<organism evidence="2 3">
    <name type="scientific">Vagococcus humatus</name>
    <dbReference type="NCBI Taxonomy" id="1889241"/>
    <lineage>
        <taxon>Bacteria</taxon>
        <taxon>Bacillati</taxon>
        <taxon>Bacillota</taxon>
        <taxon>Bacilli</taxon>
        <taxon>Lactobacillales</taxon>
        <taxon>Enterococcaceae</taxon>
        <taxon>Vagococcus</taxon>
    </lineage>
</organism>
<dbReference type="AlphaFoldDB" id="A0A3R9YCC4"/>
<dbReference type="Proteomes" id="UP000277864">
    <property type="component" value="Unassembled WGS sequence"/>
</dbReference>
<sequence length="61" mass="6980">MCKVRRFGALLGVFVLGMILGALNSQLLAILGVPLFLIFFMAYEEANYTRKNIRSRRMINE</sequence>
<accession>A0A3R9YCC4</accession>
<keyword evidence="1" id="KW-0812">Transmembrane</keyword>
<reference evidence="2 3" key="1">
    <citation type="submission" date="2018-03" db="EMBL/GenBank/DDBJ databases">
        <authorList>
            <person name="Gulvik C.A."/>
        </authorList>
    </citation>
    <scope>NUCLEOTIDE SEQUENCE [LARGE SCALE GENOMIC DNA]</scope>
    <source>
        <strain evidence="2 3">JCM 31581</strain>
    </source>
</reference>
<protein>
    <submittedName>
        <fullName evidence="2">Uncharacterized protein</fullName>
    </submittedName>
</protein>
<feature type="transmembrane region" description="Helical" evidence="1">
    <location>
        <begin position="29"/>
        <end position="48"/>
    </location>
</feature>
<comment type="caution">
    <text evidence="2">The sequence shown here is derived from an EMBL/GenBank/DDBJ whole genome shotgun (WGS) entry which is preliminary data.</text>
</comment>
<proteinExistence type="predicted"/>
<gene>
    <name evidence="2" type="ORF">C7P63_07390</name>
</gene>
<evidence type="ECO:0000313" key="2">
    <source>
        <dbReference type="EMBL" id="RST89103.1"/>
    </source>
</evidence>
<dbReference type="EMBL" id="PXZH01000003">
    <property type="protein sequence ID" value="RST89103.1"/>
    <property type="molecule type" value="Genomic_DNA"/>
</dbReference>
<keyword evidence="3" id="KW-1185">Reference proteome</keyword>
<keyword evidence="1" id="KW-1133">Transmembrane helix</keyword>
<evidence type="ECO:0000313" key="3">
    <source>
        <dbReference type="Proteomes" id="UP000277864"/>
    </source>
</evidence>
<evidence type="ECO:0000256" key="1">
    <source>
        <dbReference type="SAM" id="Phobius"/>
    </source>
</evidence>
<name>A0A3R9YCC4_9ENTE</name>
<feature type="transmembrane region" description="Helical" evidence="1">
    <location>
        <begin position="7"/>
        <end position="23"/>
    </location>
</feature>